<dbReference type="PRINTS" id="PR00081">
    <property type="entry name" value="GDHRDH"/>
</dbReference>
<dbReference type="PANTHER" id="PTHR42760">
    <property type="entry name" value="SHORT-CHAIN DEHYDROGENASES/REDUCTASES FAMILY MEMBER"/>
    <property type="match status" value="1"/>
</dbReference>
<evidence type="ECO:0000313" key="5">
    <source>
        <dbReference type="Proteomes" id="UP001239397"/>
    </source>
</evidence>
<evidence type="ECO:0000256" key="1">
    <source>
        <dbReference type="ARBA" id="ARBA00006484"/>
    </source>
</evidence>
<dbReference type="PROSITE" id="PS00061">
    <property type="entry name" value="ADH_SHORT"/>
    <property type="match status" value="1"/>
</dbReference>
<dbReference type="AlphaFoldDB" id="A0A9Y2JH97"/>
<evidence type="ECO:0000256" key="2">
    <source>
        <dbReference type="ARBA" id="ARBA00023002"/>
    </source>
</evidence>
<keyword evidence="2 4" id="KW-0560">Oxidoreductase</keyword>
<dbReference type="SMART" id="SM00822">
    <property type="entry name" value="PKS_KR"/>
    <property type="match status" value="1"/>
</dbReference>
<dbReference type="InterPro" id="IPR036291">
    <property type="entry name" value="NAD(P)-bd_dom_sf"/>
</dbReference>
<dbReference type="InterPro" id="IPR002347">
    <property type="entry name" value="SDR_fam"/>
</dbReference>
<reference evidence="4 5" key="1">
    <citation type="submission" date="2023-06" db="EMBL/GenBank/DDBJ databases">
        <authorList>
            <person name="Oyuntsetseg B."/>
            <person name="Kim S.B."/>
        </authorList>
    </citation>
    <scope>NUCLEOTIDE SEQUENCE [LARGE SCALE GENOMIC DNA]</scope>
    <source>
        <strain evidence="4 5">4-36</strain>
    </source>
</reference>
<protein>
    <submittedName>
        <fullName evidence="4">3-oxoacyl-ACP reductase family protein</fullName>
        <ecNumber evidence="4">1.1.1.-</ecNumber>
    </submittedName>
</protein>
<evidence type="ECO:0000313" key="4">
    <source>
        <dbReference type="EMBL" id="WIX98452.1"/>
    </source>
</evidence>
<gene>
    <name evidence="4" type="ORF">QRX60_30845</name>
</gene>
<dbReference type="GO" id="GO:0016616">
    <property type="term" value="F:oxidoreductase activity, acting on the CH-OH group of donors, NAD or NADP as acceptor"/>
    <property type="evidence" value="ECO:0007669"/>
    <property type="project" value="UniProtKB-ARBA"/>
</dbReference>
<proteinExistence type="inferred from homology"/>
<dbReference type="EMBL" id="CP127295">
    <property type="protein sequence ID" value="WIX98452.1"/>
    <property type="molecule type" value="Genomic_DNA"/>
</dbReference>
<dbReference type="InterPro" id="IPR020904">
    <property type="entry name" value="Sc_DH/Rdtase_CS"/>
</dbReference>
<dbReference type="Proteomes" id="UP001239397">
    <property type="component" value="Chromosome"/>
</dbReference>
<dbReference type="FunFam" id="3.40.50.720:FF:000084">
    <property type="entry name" value="Short-chain dehydrogenase reductase"/>
    <property type="match status" value="1"/>
</dbReference>
<comment type="similarity">
    <text evidence="1">Belongs to the short-chain dehydrogenases/reductases (SDR) family.</text>
</comment>
<keyword evidence="5" id="KW-1185">Reference proteome</keyword>
<dbReference type="SUPFAM" id="SSF51735">
    <property type="entry name" value="NAD(P)-binding Rossmann-fold domains"/>
    <property type="match status" value="1"/>
</dbReference>
<accession>A0A9Y2JH97</accession>
<dbReference type="PANTHER" id="PTHR42760:SF50">
    <property type="entry name" value="SHORT-CHAIN DEHYDROGENASE-RELATED"/>
    <property type="match status" value="1"/>
</dbReference>
<feature type="domain" description="Ketoreductase" evidence="3">
    <location>
        <begin position="7"/>
        <end position="218"/>
    </location>
</feature>
<dbReference type="KEGG" id="amog:QRX60_30845"/>
<sequence length="246" mass="24737">MDAIEGRTALVTGASRGIGAAIALTLAREGANVVLTYASTTSRAADVVAQIEALGRRAVAIQADSGDPAAVTAAVDAAAATFGGLDILVNNAGVVVLGPLEKMTLADIDRTFTVNVRATIVATQAAVRHMTSGGRIITIGSNVADRVPGPGGSIYAASKSALAGLTRGLAHEFGPRGITAVVVQPGPTDTDANPAHGPHAEQTIARTPLRRYGQVDDIAKMVAFLAGPGGRHVTGTTITLDGGFNA</sequence>
<dbReference type="Pfam" id="PF13561">
    <property type="entry name" value="adh_short_C2"/>
    <property type="match status" value="1"/>
</dbReference>
<dbReference type="InterPro" id="IPR057326">
    <property type="entry name" value="KR_dom"/>
</dbReference>
<name>A0A9Y2JH97_9PSEU</name>
<dbReference type="Gene3D" id="3.40.50.720">
    <property type="entry name" value="NAD(P)-binding Rossmann-like Domain"/>
    <property type="match status" value="1"/>
</dbReference>
<dbReference type="EC" id="1.1.1.-" evidence="4"/>
<dbReference type="RefSeq" id="WP_285994937.1">
    <property type="nucleotide sequence ID" value="NZ_CP127295.1"/>
</dbReference>
<dbReference type="PRINTS" id="PR00080">
    <property type="entry name" value="SDRFAMILY"/>
</dbReference>
<organism evidence="4 5">
    <name type="scientific">Amycolatopsis mongoliensis</name>
    <dbReference type="NCBI Taxonomy" id="715475"/>
    <lineage>
        <taxon>Bacteria</taxon>
        <taxon>Bacillati</taxon>
        <taxon>Actinomycetota</taxon>
        <taxon>Actinomycetes</taxon>
        <taxon>Pseudonocardiales</taxon>
        <taxon>Pseudonocardiaceae</taxon>
        <taxon>Amycolatopsis</taxon>
    </lineage>
</organism>
<evidence type="ECO:0000259" key="3">
    <source>
        <dbReference type="SMART" id="SM00822"/>
    </source>
</evidence>